<comment type="caution">
    <text evidence="1">The sequence shown here is derived from an EMBL/GenBank/DDBJ whole genome shotgun (WGS) entry which is preliminary data.</text>
</comment>
<organism evidence="1 2">
    <name type="scientific">Nocardia pseudobrasiliensis</name>
    <dbReference type="NCBI Taxonomy" id="45979"/>
    <lineage>
        <taxon>Bacteria</taxon>
        <taxon>Bacillati</taxon>
        <taxon>Actinomycetota</taxon>
        <taxon>Actinomycetes</taxon>
        <taxon>Mycobacteriales</taxon>
        <taxon>Nocardiaceae</taxon>
        <taxon>Nocardia</taxon>
    </lineage>
</organism>
<dbReference type="InterPro" id="IPR027417">
    <property type="entry name" value="P-loop_NTPase"/>
</dbReference>
<evidence type="ECO:0008006" key="3">
    <source>
        <dbReference type="Google" id="ProtNLM"/>
    </source>
</evidence>
<dbReference type="Gene3D" id="3.40.50.300">
    <property type="entry name" value="P-loop containing nucleotide triphosphate hydrolases"/>
    <property type="match status" value="1"/>
</dbReference>
<evidence type="ECO:0000313" key="1">
    <source>
        <dbReference type="EMBL" id="RDI65445.1"/>
    </source>
</evidence>
<dbReference type="AlphaFoldDB" id="A0A370I3Y8"/>
<gene>
    <name evidence="1" type="ORF">DFR76_106316</name>
</gene>
<dbReference type="RefSeq" id="WP_147287973.1">
    <property type="nucleotide sequence ID" value="NZ_QQBC01000006.1"/>
</dbReference>
<evidence type="ECO:0000313" key="2">
    <source>
        <dbReference type="Proteomes" id="UP000254869"/>
    </source>
</evidence>
<protein>
    <recommendedName>
        <fullName evidence="3">AAA ATPase-like protein</fullName>
    </recommendedName>
</protein>
<dbReference type="STRING" id="1210086.GCA_001613105_02125"/>
<dbReference type="EMBL" id="QQBC01000006">
    <property type="protein sequence ID" value="RDI65445.1"/>
    <property type="molecule type" value="Genomic_DNA"/>
</dbReference>
<dbReference type="SUPFAM" id="SSF52540">
    <property type="entry name" value="P-loop containing nucleoside triphosphate hydrolases"/>
    <property type="match status" value="1"/>
</dbReference>
<sequence>MSRHNPYRFVGEIVTGDAFVGRSAQVRTVRSCWQSGGSPSNLSVQGSHRMGKSSFVMRAVELDRGARPELIFVRISVGDHQSGDDVLRAIVKRAGALYNSLPPELTSARFDVSAAAKEVATSSDWYGLEGAIKDFFAAVARSNVCIALILDEFDRAAVTFTNRSHFQVLRTLASESNYATGLITISRRPVDVIEKDAVGGSTLDGVLSLRCYAECFGDPEIDALLGLARWVDMDLRPARDAMVELAGGHPYLLGLLCRELVGAAMAEAPLVVAAAYLDLENQFHGQFKSMWKALDAATENRAADLLALILRDRQNAVRPTDLTSMRRLGILSMRGDNQFFSNTFRGYVAQELG</sequence>
<name>A0A370I3Y8_9NOCA</name>
<proteinExistence type="predicted"/>
<accession>A0A370I3Y8</accession>
<dbReference type="Proteomes" id="UP000254869">
    <property type="component" value="Unassembled WGS sequence"/>
</dbReference>
<reference evidence="1 2" key="1">
    <citation type="submission" date="2018-07" db="EMBL/GenBank/DDBJ databases">
        <title>Genomic Encyclopedia of Type Strains, Phase IV (KMG-IV): sequencing the most valuable type-strain genomes for metagenomic binning, comparative biology and taxonomic classification.</title>
        <authorList>
            <person name="Goeker M."/>
        </authorList>
    </citation>
    <scope>NUCLEOTIDE SEQUENCE [LARGE SCALE GENOMIC DNA]</scope>
    <source>
        <strain evidence="1 2">DSM 44290</strain>
    </source>
</reference>
<keyword evidence="2" id="KW-1185">Reference proteome</keyword>